<dbReference type="EMBL" id="BPLQ01006072">
    <property type="protein sequence ID" value="GIY19877.1"/>
    <property type="molecule type" value="Genomic_DNA"/>
</dbReference>
<dbReference type="InterPro" id="IPR027377">
    <property type="entry name" value="ZAR1/RTP1-5-like_Znf-3CxxC"/>
</dbReference>
<dbReference type="Proteomes" id="UP001054837">
    <property type="component" value="Unassembled WGS sequence"/>
</dbReference>
<keyword evidence="3" id="KW-0862">Zinc</keyword>
<evidence type="ECO:0000256" key="2">
    <source>
        <dbReference type="ARBA" id="ARBA00022771"/>
    </source>
</evidence>
<accession>A0AAV4RHE7</accession>
<protein>
    <submittedName>
        <fullName evidence="5">Zf-3CxxC domain-containing protein</fullName>
    </submittedName>
</protein>
<evidence type="ECO:0000256" key="1">
    <source>
        <dbReference type="ARBA" id="ARBA00022723"/>
    </source>
</evidence>
<proteinExistence type="predicted"/>
<evidence type="ECO:0000313" key="6">
    <source>
        <dbReference type="Proteomes" id="UP001054837"/>
    </source>
</evidence>
<evidence type="ECO:0000259" key="4">
    <source>
        <dbReference type="SMART" id="SM01328"/>
    </source>
</evidence>
<organism evidence="5 6">
    <name type="scientific">Caerostris darwini</name>
    <dbReference type="NCBI Taxonomy" id="1538125"/>
    <lineage>
        <taxon>Eukaryota</taxon>
        <taxon>Metazoa</taxon>
        <taxon>Ecdysozoa</taxon>
        <taxon>Arthropoda</taxon>
        <taxon>Chelicerata</taxon>
        <taxon>Arachnida</taxon>
        <taxon>Araneae</taxon>
        <taxon>Araneomorphae</taxon>
        <taxon>Entelegynae</taxon>
        <taxon>Araneoidea</taxon>
        <taxon>Araneidae</taxon>
        <taxon>Caerostris</taxon>
    </lineage>
</organism>
<keyword evidence="1" id="KW-0479">Metal-binding</keyword>
<reference evidence="5 6" key="1">
    <citation type="submission" date="2021-06" db="EMBL/GenBank/DDBJ databases">
        <title>Caerostris darwini draft genome.</title>
        <authorList>
            <person name="Kono N."/>
            <person name="Arakawa K."/>
        </authorList>
    </citation>
    <scope>NUCLEOTIDE SEQUENCE [LARGE SCALE GENOMIC DNA]</scope>
</reference>
<name>A0AAV4RHE7_9ARAC</name>
<feature type="domain" description="3CxxC-type" evidence="4">
    <location>
        <begin position="22"/>
        <end position="121"/>
    </location>
</feature>
<dbReference type="AlphaFoldDB" id="A0AAV4RHE7"/>
<keyword evidence="6" id="KW-1185">Reference proteome</keyword>
<dbReference type="GO" id="GO:0008270">
    <property type="term" value="F:zinc ion binding"/>
    <property type="evidence" value="ECO:0007669"/>
    <property type="project" value="UniProtKB-KW"/>
</dbReference>
<sequence>MMSRFQLKTRDIRKEGRMVVVHGKGQFLCNFCSNCWNSFFSWIQIDLMEQRIVYRWKMKCKECCINPRHIGVEPTFELAETEKLIEKAIYKYKGERYPRGAAYRGSRIPHPNVLCEKCLWGQTQCWLTMHR</sequence>
<evidence type="ECO:0000313" key="5">
    <source>
        <dbReference type="EMBL" id="GIY19877.1"/>
    </source>
</evidence>
<keyword evidence="2" id="KW-0863">Zinc-finger</keyword>
<dbReference type="SMART" id="SM01328">
    <property type="entry name" value="zf-3CxxC"/>
    <property type="match status" value="1"/>
</dbReference>
<dbReference type="Pfam" id="PF13695">
    <property type="entry name" value="Zn_ribbon_3CxxC"/>
    <property type="match status" value="1"/>
</dbReference>
<evidence type="ECO:0000256" key="3">
    <source>
        <dbReference type="ARBA" id="ARBA00022833"/>
    </source>
</evidence>
<gene>
    <name evidence="5" type="primary">AVEN_243308_1</name>
    <name evidence="5" type="ORF">CDAR_244531</name>
</gene>
<comment type="caution">
    <text evidence="5">The sequence shown here is derived from an EMBL/GenBank/DDBJ whole genome shotgun (WGS) entry which is preliminary data.</text>
</comment>